<gene>
    <name evidence="1" type="ORF">TTRE_0000679601</name>
</gene>
<accession>A0A077ZF49</accession>
<evidence type="ECO:0000313" key="2">
    <source>
        <dbReference type="Proteomes" id="UP000030665"/>
    </source>
</evidence>
<keyword evidence="2" id="KW-1185">Reference proteome</keyword>
<sequence>MWGDAVSECDDKSAIDEQVMDVVNIGKELGGERFSDMVEDDIREHIENCREPFTNEELEELMQSPMRSDDDIMEDTGA</sequence>
<protein>
    <submittedName>
        <fullName evidence="1">Uncharacterized protein</fullName>
    </submittedName>
</protein>
<name>A0A077ZF49_TRITR</name>
<dbReference type="AlphaFoldDB" id="A0A077ZF49"/>
<reference evidence="1" key="1">
    <citation type="submission" date="2014-01" db="EMBL/GenBank/DDBJ databases">
        <authorList>
            <person name="Aslett M."/>
        </authorList>
    </citation>
    <scope>NUCLEOTIDE SEQUENCE</scope>
</reference>
<proteinExistence type="predicted"/>
<dbReference type="Proteomes" id="UP000030665">
    <property type="component" value="Unassembled WGS sequence"/>
</dbReference>
<organism evidence="1 2">
    <name type="scientific">Trichuris trichiura</name>
    <name type="common">Whipworm</name>
    <name type="synonym">Trichocephalus trichiurus</name>
    <dbReference type="NCBI Taxonomy" id="36087"/>
    <lineage>
        <taxon>Eukaryota</taxon>
        <taxon>Metazoa</taxon>
        <taxon>Ecdysozoa</taxon>
        <taxon>Nematoda</taxon>
        <taxon>Enoplea</taxon>
        <taxon>Dorylaimia</taxon>
        <taxon>Trichinellida</taxon>
        <taxon>Trichuridae</taxon>
        <taxon>Trichuris</taxon>
    </lineage>
</organism>
<dbReference type="EMBL" id="HG806349">
    <property type="protein sequence ID" value="CDW58479.1"/>
    <property type="molecule type" value="Genomic_DNA"/>
</dbReference>
<evidence type="ECO:0000313" key="1">
    <source>
        <dbReference type="EMBL" id="CDW58479.1"/>
    </source>
</evidence>
<reference evidence="1" key="2">
    <citation type="submission" date="2014-03" db="EMBL/GenBank/DDBJ databases">
        <title>The whipworm genome and dual-species transcriptomics of an intimate host-pathogen interaction.</title>
        <authorList>
            <person name="Foth B.J."/>
            <person name="Tsai I.J."/>
            <person name="Reid A.J."/>
            <person name="Bancroft A.J."/>
            <person name="Nichol S."/>
            <person name="Tracey A."/>
            <person name="Holroyd N."/>
            <person name="Cotton J.A."/>
            <person name="Stanley E.J."/>
            <person name="Zarowiecki M."/>
            <person name="Liu J.Z."/>
            <person name="Huckvale T."/>
            <person name="Cooper P.J."/>
            <person name="Grencis R.K."/>
            <person name="Berriman M."/>
        </authorList>
    </citation>
    <scope>NUCLEOTIDE SEQUENCE [LARGE SCALE GENOMIC DNA]</scope>
</reference>
<dbReference type="STRING" id="36087.A0A077ZF49"/>